<comment type="caution">
    <text evidence="1">The sequence shown here is derived from an EMBL/GenBank/DDBJ whole genome shotgun (WGS) entry which is preliminary data.</text>
</comment>
<organism evidence="1">
    <name type="scientific">Mycobacterium xenopi 4042</name>
    <dbReference type="NCBI Taxonomy" id="1299334"/>
    <lineage>
        <taxon>Bacteria</taxon>
        <taxon>Bacillati</taxon>
        <taxon>Actinomycetota</taxon>
        <taxon>Actinomycetes</taxon>
        <taxon>Mycobacteriales</taxon>
        <taxon>Mycobacteriaceae</taxon>
        <taxon>Mycobacterium</taxon>
    </lineage>
</organism>
<gene>
    <name evidence="1" type="ORF">I553_3256</name>
</gene>
<sequence length="39" mass="3942">MTSPGSTWRCPVVPGLVGADATMLPGYRAAPAQPDTVAV</sequence>
<evidence type="ECO:0000313" key="1">
    <source>
        <dbReference type="EMBL" id="EUA75363.1"/>
    </source>
</evidence>
<protein>
    <submittedName>
        <fullName evidence="1">Uncharacterized protein</fullName>
    </submittedName>
</protein>
<proteinExistence type="predicted"/>
<accession>X8E5Z8</accession>
<dbReference type="EMBL" id="JAOB01000010">
    <property type="protein sequence ID" value="EUA75363.1"/>
    <property type="molecule type" value="Genomic_DNA"/>
</dbReference>
<dbReference type="PATRIC" id="fig|1299334.3.peg.763"/>
<name>X8E5Z8_MYCXE</name>
<reference evidence="1" key="1">
    <citation type="submission" date="2014-01" db="EMBL/GenBank/DDBJ databases">
        <authorList>
            <person name="Brown-Elliot B."/>
            <person name="Wallace R."/>
            <person name="Lenaerts A."/>
            <person name="Ordway D."/>
            <person name="DeGroote M.A."/>
            <person name="Parker T."/>
            <person name="Sizemore C."/>
            <person name="Tallon L.J."/>
            <person name="Sadzewicz L.K."/>
            <person name="Sengamalay N."/>
            <person name="Fraser C.M."/>
            <person name="Hine E."/>
            <person name="Shefchek K.A."/>
            <person name="Das S.P."/>
            <person name="Tettelin H."/>
        </authorList>
    </citation>
    <scope>NUCLEOTIDE SEQUENCE [LARGE SCALE GENOMIC DNA]</scope>
    <source>
        <strain evidence="1">4042</strain>
    </source>
</reference>
<dbReference type="AlphaFoldDB" id="X8E5Z8"/>